<dbReference type="OrthoDB" id="129325at2157"/>
<organism evidence="1 2">
    <name type="scientific">Methanococcoides methylutens</name>
    <dbReference type="NCBI Taxonomy" id="2226"/>
    <lineage>
        <taxon>Archaea</taxon>
        <taxon>Methanobacteriati</taxon>
        <taxon>Methanobacteriota</taxon>
        <taxon>Stenosarchaea group</taxon>
        <taxon>Methanomicrobia</taxon>
        <taxon>Methanosarcinales</taxon>
        <taxon>Methanosarcinaceae</taxon>
        <taxon>Methanococcoides</taxon>
    </lineage>
</organism>
<dbReference type="EMBL" id="JRHO01000014">
    <property type="protein sequence ID" value="KGK97880.1"/>
    <property type="molecule type" value="Genomic_DNA"/>
</dbReference>
<reference evidence="1 2" key="1">
    <citation type="submission" date="2014-09" db="EMBL/GenBank/DDBJ databases">
        <title>Draft genome sequence of an obligately methylotrophic methanogen, Methanococcoides methylutens, isolated from marine sediment.</title>
        <authorList>
            <person name="Guan Y."/>
            <person name="Ngugi D.K."/>
            <person name="Blom J."/>
            <person name="Ali S."/>
            <person name="Ferry J.G."/>
            <person name="Stingl U."/>
        </authorList>
    </citation>
    <scope>NUCLEOTIDE SEQUENCE [LARGE SCALE GENOMIC DNA]</scope>
    <source>
        <strain evidence="1 2">DSM 2657</strain>
    </source>
</reference>
<sequence length="76" mass="8685">MADINNKVAENVEGLFYVDDQCIACQRCIDEAPENFRMNENFSHSYVYKQPENDTEKKHCEYAMESCPAEAIGNDG</sequence>
<dbReference type="Proteomes" id="UP000029859">
    <property type="component" value="Unassembled WGS sequence"/>
</dbReference>
<evidence type="ECO:0000313" key="2">
    <source>
        <dbReference type="Proteomes" id="UP000029859"/>
    </source>
</evidence>
<dbReference type="SUPFAM" id="SSF54862">
    <property type="entry name" value="4Fe-4S ferredoxins"/>
    <property type="match status" value="1"/>
</dbReference>
<proteinExistence type="predicted"/>
<evidence type="ECO:0000313" key="1">
    <source>
        <dbReference type="EMBL" id="KGK97880.1"/>
    </source>
</evidence>
<gene>
    <name evidence="1" type="ORF">LI82_08965</name>
</gene>
<dbReference type="AlphaFoldDB" id="A0A099SY71"/>
<dbReference type="Gene3D" id="3.30.70.20">
    <property type="match status" value="1"/>
</dbReference>
<protein>
    <submittedName>
        <fullName evidence="1">Ferredoxin</fullName>
    </submittedName>
</protein>
<dbReference type="Pfam" id="PF13370">
    <property type="entry name" value="Fer4_13"/>
    <property type="match status" value="1"/>
</dbReference>
<name>A0A099SY71_METMT</name>
<keyword evidence="2" id="KW-1185">Reference proteome</keyword>
<dbReference type="RefSeq" id="WP_048195010.1">
    <property type="nucleotide sequence ID" value="NZ_CAAGSM010000001.1"/>
</dbReference>
<comment type="caution">
    <text evidence="1">The sequence shown here is derived from an EMBL/GenBank/DDBJ whole genome shotgun (WGS) entry which is preliminary data.</text>
</comment>
<accession>A0A099SY71</accession>